<comment type="caution">
    <text evidence="3">The sequence shown here is derived from an EMBL/GenBank/DDBJ whole genome shotgun (WGS) entry which is preliminary data.</text>
</comment>
<dbReference type="RefSeq" id="WP_186088229.1">
    <property type="nucleotide sequence ID" value="NZ_BMDB01000001.1"/>
</dbReference>
<name>A0A6V7RJY3_9BACL</name>
<dbReference type="PANTHER" id="PTHR48081">
    <property type="entry name" value="AB HYDROLASE SUPERFAMILY PROTEIN C4A8.06C"/>
    <property type="match status" value="1"/>
</dbReference>
<protein>
    <submittedName>
        <fullName evidence="3">Acetylxylan esterase</fullName>
    </submittedName>
</protein>
<dbReference type="GO" id="GO:0016787">
    <property type="term" value="F:hydrolase activity"/>
    <property type="evidence" value="ECO:0007669"/>
    <property type="project" value="UniProtKB-KW"/>
</dbReference>
<dbReference type="PANTHER" id="PTHR48081:SF6">
    <property type="entry name" value="PEPTIDASE S9 PROLYL OLIGOPEPTIDASE CATALYTIC DOMAIN-CONTAINING PROTEIN"/>
    <property type="match status" value="1"/>
</dbReference>
<dbReference type="Pfam" id="PF20434">
    <property type="entry name" value="BD-FAE"/>
    <property type="match status" value="1"/>
</dbReference>
<gene>
    <name evidence="3" type="primary">axeA1</name>
    <name evidence="3" type="ORF">JEOSCH030_01448</name>
</gene>
<dbReference type="InterPro" id="IPR049492">
    <property type="entry name" value="BD-FAE-like_dom"/>
</dbReference>
<dbReference type="EMBL" id="CAJEWE010000010">
    <property type="protein sequence ID" value="CAD2078075.1"/>
    <property type="molecule type" value="Genomic_DNA"/>
</dbReference>
<feature type="domain" description="BD-FAE-like" evidence="2">
    <location>
        <begin position="96"/>
        <end position="248"/>
    </location>
</feature>
<organism evidence="3 4">
    <name type="scientific">Phocicoccus schoeneichii</name>
    <dbReference type="NCBI Taxonomy" id="1812261"/>
    <lineage>
        <taxon>Bacteria</taxon>
        <taxon>Bacillati</taxon>
        <taxon>Bacillota</taxon>
        <taxon>Bacilli</taxon>
        <taxon>Bacillales</taxon>
        <taxon>Salinicoccaceae</taxon>
        <taxon>Phocicoccus</taxon>
    </lineage>
</organism>
<keyword evidence="1" id="KW-0378">Hydrolase</keyword>
<dbReference type="SUPFAM" id="SSF53474">
    <property type="entry name" value="alpha/beta-Hydrolases"/>
    <property type="match status" value="1"/>
</dbReference>
<accession>A0A6V7RJY3</accession>
<sequence>MIIEQFELGKTATLTMYQGETGINNGPQKVVLLLPGGSYLYVSKREGEAVAYEFLRQGYTVFILNYTTVGTILGEYSRNDLYQYLMNLDESDVIGSEFPNPLIEAANAMKFIRENNHKFNVDSDHVGIVGFSAGGHLAATLGVHWNSEWLRELTGFESYWTKPNFMVLGYPILDYALNEKIAEKRGSVDPNFKKMTTRVTFGTELEEDLVQKATPKNFISRDTPKTFIWHTTGDRLVYVKNVLDFANELDSKGVEFELHVFSGGEHGMSTASEIVNRENVNIKEWVPLLFNWLNSHIKKDA</sequence>
<dbReference type="Proteomes" id="UP000521032">
    <property type="component" value="Unassembled WGS sequence"/>
</dbReference>
<evidence type="ECO:0000313" key="3">
    <source>
        <dbReference type="EMBL" id="CAD2078075.1"/>
    </source>
</evidence>
<dbReference type="InterPro" id="IPR050300">
    <property type="entry name" value="GDXG_lipolytic_enzyme"/>
</dbReference>
<evidence type="ECO:0000256" key="1">
    <source>
        <dbReference type="ARBA" id="ARBA00022801"/>
    </source>
</evidence>
<dbReference type="InterPro" id="IPR029058">
    <property type="entry name" value="AB_hydrolase_fold"/>
</dbReference>
<keyword evidence="4" id="KW-1185">Reference proteome</keyword>
<proteinExistence type="predicted"/>
<evidence type="ECO:0000259" key="2">
    <source>
        <dbReference type="Pfam" id="PF20434"/>
    </source>
</evidence>
<dbReference type="AlphaFoldDB" id="A0A6V7RJY3"/>
<evidence type="ECO:0000313" key="4">
    <source>
        <dbReference type="Proteomes" id="UP000521032"/>
    </source>
</evidence>
<dbReference type="Gene3D" id="3.40.50.1820">
    <property type="entry name" value="alpha/beta hydrolase"/>
    <property type="match status" value="1"/>
</dbReference>
<reference evidence="3 4" key="1">
    <citation type="submission" date="2020-07" db="EMBL/GenBank/DDBJ databases">
        <authorList>
            <person name="Criscuolo A."/>
        </authorList>
    </citation>
    <scope>NUCLEOTIDE SEQUENCE [LARGE SCALE GENOMIC DNA]</scope>
    <source>
        <strain evidence="4">CIP 111030</strain>
    </source>
</reference>